<dbReference type="EMBL" id="CP011452">
    <property type="protein sequence ID" value="AKH42417.1"/>
    <property type="molecule type" value="Genomic_DNA"/>
</dbReference>
<evidence type="ECO:0000259" key="7">
    <source>
        <dbReference type="Pfam" id="PF04357"/>
    </source>
</evidence>
<evidence type="ECO:0000256" key="5">
    <source>
        <dbReference type="SAM" id="MobiDB-lite"/>
    </source>
</evidence>
<feature type="region of interest" description="Disordered" evidence="5">
    <location>
        <begin position="1"/>
        <end position="20"/>
    </location>
</feature>
<proteinExistence type="predicted"/>
<dbReference type="InterPro" id="IPR007452">
    <property type="entry name" value="TamB_C"/>
</dbReference>
<feature type="compositionally biased region" description="Acidic residues" evidence="5">
    <location>
        <begin position="1"/>
        <end position="18"/>
    </location>
</feature>
<keyword evidence="4 6" id="KW-0472">Membrane</keyword>
<gene>
    <name evidence="8" type="ORF">WYH_01376</name>
</gene>
<reference evidence="8" key="1">
    <citation type="submission" date="2015-05" db="EMBL/GenBank/DDBJ databases">
        <title>The complete genome of Altererythrobacter atlanticus strain 26DY36.</title>
        <authorList>
            <person name="Wu Y.-H."/>
            <person name="Cheng H."/>
            <person name="Wu X.-W."/>
        </authorList>
    </citation>
    <scope>NUCLEOTIDE SEQUENCE [LARGE SCALE GENOMIC DNA]</scope>
    <source>
        <strain evidence="8">26DY36</strain>
    </source>
</reference>
<feature type="transmembrane region" description="Helical" evidence="6">
    <location>
        <begin position="29"/>
        <end position="51"/>
    </location>
</feature>
<evidence type="ECO:0000313" key="9">
    <source>
        <dbReference type="Proteomes" id="UP000034392"/>
    </source>
</evidence>
<evidence type="ECO:0000256" key="2">
    <source>
        <dbReference type="ARBA" id="ARBA00022692"/>
    </source>
</evidence>
<evidence type="ECO:0000256" key="6">
    <source>
        <dbReference type="SAM" id="Phobius"/>
    </source>
</evidence>
<dbReference type="GO" id="GO:0097347">
    <property type="term" value="C:TAM protein secretion complex"/>
    <property type="evidence" value="ECO:0007669"/>
    <property type="project" value="TreeGrafter"/>
</dbReference>
<evidence type="ECO:0000256" key="4">
    <source>
        <dbReference type="ARBA" id="ARBA00023136"/>
    </source>
</evidence>
<comment type="subcellular location">
    <subcellularLocation>
        <location evidence="1">Membrane</location>
        <topology evidence="1">Single-pass membrane protein</topology>
    </subcellularLocation>
</comment>
<evidence type="ECO:0000256" key="3">
    <source>
        <dbReference type="ARBA" id="ARBA00022989"/>
    </source>
</evidence>
<organism evidence="8 9">
    <name type="scientific">Croceibacterium atlanticum</name>
    <dbReference type="NCBI Taxonomy" id="1267766"/>
    <lineage>
        <taxon>Bacteria</taxon>
        <taxon>Pseudomonadati</taxon>
        <taxon>Pseudomonadota</taxon>
        <taxon>Alphaproteobacteria</taxon>
        <taxon>Sphingomonadales</taxon>
        <taxon>Erythrobacteraceae</taxon>
        <taxon>Croceibacterium</taxon>
    </lineage>
</organism>
<name>A0A0F7KT72_9SPHN</name>
<evidence type="ECO:0000313" key="8">
    <source>
        <dbReference type="EMBL" id="AKH42417.1"/>
    </source>
</evidence>
<keyword evidence="2 6" id="KW-0812">Transmembrane</keyword>
<feature type="domain" description="Translocation and assembly module TamB C-terminal" evidence="7">
    <location>
        <begin position="1060"/>
        <end position="1403"/>
    </location>
</feature>
<keyword evidence="9" id="KW-1185">Reference proteome</keyword>
<dbReference type="PATRIC" id="fig|1267766.3.peg.1384"/>
<dbReference type="Proteomes" id="UP000034392">
    <property type="component" value="Chromosome"/>
</dbReference>
<dbReference type="PANTHER" id="PTHR36985">
    <property type="entry name" value="TRANSLOCATION AND ASSEMBLY MODULE SUBUNIT TAMB"/>
    <property type="match status" value="1"/>
</dbReference>
<dbReference type="GO" id="GO:0009306">
    <property type="term" value="P:protein secretion"/>
    <property type="evidence" value="ECO:0007669"/>
    <property type="project" value="InterPro"/>
</dbReference>
<protein>
    <recommendedName>
        <fullName evidence="7">Translocation and assembly module TamB C-terminal domain-containing protein</fullName>
    </recommendedName>
</protein>
<keyword evidence="3 6" id="KW-1133">Transmembrane helix</keyword>
<dbReference type="RefSeq" id="WP_235979021.1">
    <property type="nucleotide sequence ID" value="NZ_CP011452.2"/>
</dbReference>
<sequence length="1403" mass="149594">MSETDLPMDETAPEEEREEEKRRSLPVRVLRWIGTGLFGIVLLLALVIGWLHTGWGRQFIVDQISSYSPASGLSVEVGHIEGSVLWSASFYDVEFRDAEGKLFLEVPEIDLNWRPYKFLFSGLDVRHVVIRDGTLHSSPELIPGDPDAPTLPNFDIRVDRLLIDNLRIDEGLVGEARTIDFRAKADIRDGLVYLDADGDLGGGDRLELLAHAEPDGDRFDLDLDYRAPAGGLLSSLTGIAEDTRLRLKGDGSWQRWDGAFVARQNGDNLAAFKLWNRAGYYKLAGQVWPGSYVEGMTRRALGEAVSLAAGGTLENSILDGAFALRGDGVRADARGSVDLGNNAFDEFGIRLALLDPALFGDDLVLEDARIEATLDGPFQELTVPHKLSVGMLDAGGTIFRQLTQQGTLRRDGETFVLPLDLAVGRIVMGNETIDPRLVDGRARGTLRLTGDQLSSPDLSLAFRGLQARLGLQADLGRGVYAVNGPVRARNFVLDGIGSLDADADIRFRLGNGPWRLQADVDGRMPRVDNGTLTTIAGEDIRFSGKVSLGSQLPVAFENTTIDGSKLHLELDGVMADDRTTLTGEGEHTEYGPFTLEASLEEDGPHAELVMASPLPAAGLRDVRIAVAPAEQGYAIDTEGQSTLGPFAGKLQFLTPDEGPSRIAVEEFRVSRSNLTGDIILAEGGADGTLQLTGGGLDGTIGLAPRDGGQGLDLDLRMRDANFTGTTPLTIRRGRIEASGAFGDGAMDLTADINAAGVGYGQIFLGRLAARGQMSDGEGSFDAAINGRRGSQFAMKLTGTIAPDRITLAADGNYSGRDITMPLRAVLTRTADDGWQLQPTQLGYGNGFALAQGRFGGTEPMQGKLSLSAMPLSLIDAAGAELGLGGTVSGVIDIGQSGDLPVGEARLMIDGLTRSGLVLSSRPINLAMVGKLTPTELQARSVLSENGDTRGRLQARISGMPANGALFDRLSAGNLLGQLRFEGPADALWRLSRLELLDMTGTLQLAADLRGSIADPQVRGSLAGDALRIQSALTGTDVRNVRARGRFSGSRLQLTSFAGEAPNGGRVSGSGFVDLANMGPGQGPQIDLRIAARDAELVDLPGMGATVTGPLRIVSNGMGGTIAGRLRVNEARWRLGGEEAAADLPNIQTREINLPTDIAPPRAVGAPWRFLIDANAPGGIKVDGMGLDSFWSADIRLRGTTDDPRIGGEARIVPRQGFYSFAGVRFDITRGRIDFDESVPIDPRIDLVAETDVNNLSVSVSVQGYATRPEISFNSTPSLPEEELLAQLLFGGSITDLSATEAVQLGAAVASLRGGGGMDPINQLRSAIGLDRLRIVPSDPALDRGTAVALGKNFGRRFYVEIITDGRSYNATEVEFRLTSWISLLASINSLGRGSTSIEYSRDY</sequence>
<dbReference type="PANTHER" id="PTHR36985:SF1">
    <property type="entry name" value="TRANSLOCATION AND ASSEMBLY MODULE SUBUNIT TAMB"/>
    <property type="match status" value="1"/>
</dbReference>
<accession>A0A0F7KT72</accession>
<dbReference type="STRING" id="1267766.WYH_01376"/>
<dbReference type="Pfam" id="PF04357">
    <property type="entry name" value="TamB"/>
    <property type="match status" value="1"/>
</dbReference>
<dbReference type="GO" id="GO:0005886">
    <property type="term" value="C:plasma membrane"/>
    <property type="evidence" value="ECO:0007669"/>
    <property type="project" value="InterPro"/>
</dbReference>
<evidence type="ECO:0000256" key="1">
    <source>
        <dbReference type="ARBA" id="ARBA00004167"/>
    </source>
</evidence>
<dbReference type="KEGG" id="aay:WYH_01376"/>